<gene>
    <name evidence="2" type="ORF">KQP761_LOCUS31909</name>
</gene>
<evidence type="ECO:0000256" key="1">
    <source>
        <dbReference type="SAM" id="MobiDB-lite"/>
    </source>
</evidence>
<feature type="compositionally biased region" description="Basic and acidic residues" evidence="1">
    <location>
        <begin position="610"/>
        <end position="619"/>
    </location>
</feature>
<dbReference type="AlphaFoldDB" id="A0A816FEE6"/>
<feature type="compositionally biased region" description="Polar residues" evidence="1">
    <location>
        <begin position="624"/>
        <end position="649"/>
    </location>
</feature>
<accession>A0A816FEE6</accession>
<feature type="compositionally biased region" description="Basic residues" evidence="1">
    <location>
        <begin position="484"/>
        <end position="499"/>
    </location>
</feature>
<comment type="caution">
    <text evidence="2">The sequence shown here is derived from an EMBL/GenBank/DDBJ whole genome shotgun (WGS) entry which is preliminary data.</text>
</comment>
<dbReference type="OrthoDB" id="10014339at2759"/>
<evidence type="ECO:0000313" key="3">
    <source>
        <dbReference type="Proteomes" id="UP000663834"/>
    </source>
</evidence>
<reference evidence="2" key="1">
    <citation type="submission" date="2021-02" db="EMBL/GenBank/DDBJ databases">
        <authorList>
            <person name="Nowell W R."/>
        </authorList>
    </citation>
    <scope>NUCLEOTIDE SEQUENCE</scope>
</reference>
<sequence length="832" mass="94038">MPSLIKRWCQSTIDRSTIRSIDSSLDQLRLPHNVNVPFLDSILNASQWKAKNNRLFVLNVGVPIVTLHLPQLLASHFLLYSMAVKMLHAPESIEEINLAEDLMNYYCKTAGLIYDRSIEIYSLHAHIHLAQQVRKHGGLAHTSAFGFESCIRFISKKAHGSKHLGTQISYWIDLQTIMNTHPVNPPTVTTINEIKWLDNRLDPYRTILDQQIVLNAVNLDSCNFYLRLKSLFVIYHTTIYSQPFKCKSYIISYIDSISKSVHYGNIILFMKEGSRLFAFVQKYTLNSTLITDYLGIPSSLHSQANKLFPILRLTNTFVLIPVDSIRHKYNSIAVVKAKQCCPAEHDGFVFVQSGKKKSTGVILEEGSLSQCSAAADRLTKKTVNPEIESDYERNNNMNQLKQPATTATFTSLNSIPFTEKNSNGQPRLASVIMTSTDNSANDVRSGQSINNSSLNENEDVLLELPKVACTTTRSTSNNLNKPTNTHHPKKSILKSKRFKQSNEKNSNGQPRLASVIMTSTDNSANDVRSGQSINNSSLNENEDVLLELPKVACTTTMSTSNNLNKPTNTHHPKKSILKNKRFKQSNGELSSTILFQNMDNTLDDSDNSDDEHAADDAHHTCTNQSSDQVPTFNGRLVTSSNKSNKRSCATSSSEIQQLLSLTQKLETQYLKPMLVRQDRLETMMRNSFANQKKIQNVLRKQKMNILLVDADANDESVVNESFQSILEHKLPNGSTIDLLQRKGVKEHANLYVTSLMDTLFDDPEELVRIEAKDLPSDNRYNLIKEAVRNKFRLSKDEHETMWVWLHTVILAKRRTIDAKLKKTQSLNQQINN</sequence>
<feature type="region of interest" description="Disordered" evidence="1">
    <location>
        <begin position="557"/>
        <end position="583"/>
    </location>
</feature>
<organism evidence="2 3">
    <name type="scientific">Rotaria magnacalcarata</name>
    <dbReference type="NCBI Taxonomy" id="392030"/>
    <lineage>
        <taxon>Eukaryota</taxon>
        <taxon>Metazoa</taxon>
        <taxon>Spiralia</taxon>
        <taxon>Gnathifera</taxon>
        <taxon>Rotifera</taxon>
        <taxon>Eurotatoria</taxon>
        <taxon>Bdelloidea</taxon>
        <taxon>Philodinida</taxon>
        <taxon>Philodinidae</taxon>
        <taxon>Rotaria</taxon>
    </lineage>
</organism>
<proteinExistence type="predicted"/>
<protein>
    <submittedName>
        <fullName evidence="2">Uncharacterized protein</fullName>
    </submittedName>
</protein>
<dbReference type="EMBL" id="CAJNOW010017807">
    <property type="protein sequence ID" value="CAF1660452.1"/>
    <property type="molecule type" value="Genomic_DNA"/>
</dbReference>
<evidence type="ECO:0000313" key="2">
    <source>
        <dbReference type="EMBL" id="CAF1660452.1"/>
    </source>
</evidence>
<feature type="compositionally biased region" description="Polar residues" evidence="1">
    <location>
        <begin position="557"/>
        <end position="567"/>
    </location>
</feature>
<dbReference type="PANTHER" id="PTHR46579">
    <property type="entry name" value="F5/8 TYPE C DOMAIN-CONTAINING PROTEIN-RELATED"/>
    <property type="match status" value="1"/>
</dbReference>
<name>A0A816FEE6_9BILA</name>
<feature type="compositionally biased region" description="Polar residues" evidence="1">
    <location>
        <begin position="472"/>
        <end position="483"/>
    </location>
</feature>
<feature type="compositionally biased region" description="Basic residues" evidence="1">
    <location>
        <begin position="568"/>
        <end position="583"/>
    </location>
</feature>
<dbReference type="Proteomes" id="UP000663834">
    <property type="component" value="Unassembled WGS sequence"/>
</dbReference>
<dbReference type="PANTHER" id="PTHR46579:SF1">
    <property type="entry name" value="F5_8 TYPE C DOMAIN-CONTAINING PROTEIN"/>
    <property type="match status" value="1"/>
</dbReference>
<feature type="region of interest" description="Disordered" evidence="1">
    <location>
        <begin position="472"/>
        <end position="513"/>
    </location>
</feature>
<feature type="region of interest" description="Disordered" evidence="1">
    <location>
        <begin position="600"/>
        <end position="649"/>
    </location>
</feature>